<organism evidence="1 2">
    <name type="scientific">Methanosphaerula palustris (strain ATCC BAA-1556 / DSM 19958 / E1-9c)</name>
    <dbReference type="NCBI Taxonomy" id="521011"/>
    <lineage>
        <taxon>Archaea</taxon>
        <taxon>Methanobacteriati</taxon>
        <taxon>Methanobacteriota</taxon>
        <taxon>Stenosarchaea group</taxon>
        <taxon>Methanomicrobia</taxon>
        <taxon>Methanomicrobiales</taxon>
        <taxon>Methanoregulaceae</taxon>
        <taxon>Methanosphaerula</taxon>
    </lineage>
</organism>
<dbReference type="HOGENOM" id="CLU_3322998_0_0_2"/>
<dbReference type="AlphaFoldDB" id="B8GE80"/>
<accession>B8GE80</accession>
<reference evidence="1 2" key="1">
    <citation type="journal article" date="2015" name="Genome Announc.">
        <title>Complete Genome Sequence of Methanosphaerula palustris E1-9CT, a Hydrogenotrophic Methanogen Isolated from a Minerotrophic Fen Peatland.</title>
        <authorList>
            <person name="Cadillo-Quiroz H."/>
            <person name="Browne P."/>
            <person name="Kyrpides N."/>
            <person name="Woyke T."/>
            <person name="Goodwin L."/>
            <person name="Detter C."/>
            <person name="Yavitt J.B."/>
            <person name="Zinder S.H."/>
        </authorList>
    </citation>
    <scope>NUCLEOTIDE SEQUENCE [LARGE SCALE GENOMIC DNA]</scope>
    <source>
        <strain evidence="2">ATCC BAA-1556 / DSM 19958 / E1-9c</strain>
    </source>
</reference>
<protein>
    <submittedName>
        <fullName evidence="1">Uncharacterized protein</fullName>
    </submittedName>
</protein>
<evidence type="ECO:0000313" key="2">
    <source>
        <dbReference type="Proteomes" id="UP000002457"/>
    </source>
</evidence>
<gene>
    <name evidence="1" type="ordered locus">Mpal_2295</name>
</gene>
<sequence length="38" mass="4299">MDLVFCWCFARMAYHHGFSCNTASLGTATFQSVTFEDC</sequence>
<evidence type="ECO:0000313" key="1">
    <source>
        <dbReference type="EMBL" id="ACL17581.1"/>
    </source>
</evidence>
<dbReference type="Proteomes" id="UP000002457">
    <property type="component" value="Chromosome"/>
</dbReference>
<name>B8GE80_METPE</name>
<keyword evidence="2" id="KW-1185">Reference proteome</keyword>
<dbReference type="STRING" id="521011.Mpal_2295"/>
<proteinExistence type="predicted"/>
<dbReference type="KEGG" id="mpl:Mpal_2295"/>
<dbReference type="EMBL" id="CP001338">
    <property type="protein sequence ID" value="ACL17581.1"/>
    <property type="molecule type" value="Genomic_DNA"/>
</dbReference>